<evidence type="ECO:0000256" key="2">
    <source>
        <dbReference type="ARBA" id="ARBA00010992"/>
    </source>
</evidence>
<reference evidence="9 10" key="1">
    <citation type="journal article" date="2024" name="Commun. Biol.">
        <title>Comparative genomic analysis of thermophilic fungi reveals convergent evolutionary adaptations and gene losses.</title>
        <authorList>
            <person name="Steindorff A.S."/>
            <person name="Aguilar-Pontes M.V."/>
            <person name="Robinson A.J."/>
            <person name="Andreopoulos B."/>
            <person name="LaButti K."/>
            <person name="Kuo A."/>
            <person name="Mondo S."/>
            <person name="Riley R."/>
            <person name="Otillar R."/>
            <person name="Haridas S."/>
            <person name="Lipzen A."/>
            <person name="Grimwood J."/>
            <person name="Schmutz J."/>
            <person name="Clum A."/>
            <person name="Reid I.D."/>
            <person name="Moisan M.C."/>
            <person name="Butler G."/>
            <person name="Nguyen T.T.M."/>
            <person name="Dewar K."/>
            <person name="Conant G."/>
            <person name="Drula E."/>
            <person name="Henrissat B."/>
            <person name="Hansel C."/>
            <person name="Singer S."/>
            <person name="Hutchinson M.I."/>
            <person name="de Vries R.P."/>
            <person name="Natvig D.O."/>
            <person name="Powell A.J."/>
            <person name="Tsang A."/>
            <person name="Grigoriev I.V."/>
        </authorList>
    </citation>
    <scope>NUCLEOTIDE SEQUENCE [LARGE SCALE GENOMIC DNA]</scope>
    <source>
        <strain evidence="9 10">ATCC 24622</strain>
    </source>
</reference>
<protein>
    <recommendedName>
        <fullName evidence="8">Major facilitator superfamily (MFS) profile domain-containing protein</fullName>
    </recommendedName>
</protein>
<evidence type="ECO:0000256" key="5">
    <source>
        <dbReference type="ARBA" id="ARBA00023136"/>
    </source>
</evidence>
<feature type="compositionally biased region" description="Basic and acidic residues" evidence="6">
    <location>
        <begin position="586"/>
        <end position="603"/>
    </location>
</feature>
<keyword evidence="4 7" id="KW-1133">Transmembrane helix</keyword>
<keyword evidence="3 7" id="KW-0812">Transmembrane</keyword>
<dbReference type="PROSITE" id="PS50850">
    <property type="entry name" value="MFS"/>
    <property type="match status" value="1"/>
</dbReference>
<comment type="caution">
    <text evidence="9">The sequence shown here is derived from an EMBL/GenBank/DDBJ whole genome shotgun (WGS) entry which is preliminary data.</text>
</comment>
<comment type="subcellular location">
    <subcellularLocation>
        <location evidence="1">Membrane</location>
        <topology evidence="1">Multi-pass membrane protein</topology>
    </subcellularLocation>
</comment>
<sequence>MSSTATLPETSLWANRRCLVICAVVAIANMQYGLDSAAIASLQAMPGFLRVFGYPDPNSPGGYAIGGTFQQLIGSLLTLGAFVSSLVAGAFAHFFGRKVALWLACLLTAVGCAIQIATDSKAVVYLGRLVLGIGNGFLVTFSNIYTAEAAPAHLRAVMVALFSEWVNIGSIVGATVTNATATRLDKASYRIPIGILFVVPAVLAVGLCFVPESPRYLLYKGRAAAARQALESLRGDSLRPEELELEWVEMEKGIEEEKRLAGSIGPLDMYKGTELRRTLLCYAVIASQTGSGSWFIISYATYFLIVSGLTVQEGFRYSIMNTCLGLLGVNVGIYAMRHLVGRRSILMIGAAAQGLCMLGMAVSASVPGAGEAARRNCLIAFTALYQFSYNAFVGDASYPVSTELVSTRLRSWTVGSAISLGYILAWLTGFCSPYFINPEHLNWGAKYGYIWAGSNFACFVFFFFFIPELKGRTLEEIDELFARRISAWKFQSTPTRIGQEALMDVQKRKDAGEAMPMTELVEDRSAETKAVAPLISPLEALPSRQQAGAAGAVLDLETANHPRTQTLRHHAPEIYDVLDDGTDDSTDPRSARNRRGSDHDSLT</sequence>
<evidence type="ECO:0000313" key="9">
    <source>
        <dbReference type="EMBL" id="KAL1848539.1"/>
    </source>
</evidence>
<feature type="transmembrane region" description="Helical" evidence="7">
    <location>
        <begin position="123"/>
        <end position="145"/>
    </location>
</feature>
<dbReference type="PANTHER" id="PTHR48022:SF10">
    <property type="entry name" value="MAJOR FACILITATOR SUPERFAMILY (MFS) PROFILE DOMAIN-CONTAINING PROTEIN"/>
    <property type="match status" value="1"/>
</dbReference>
<dbReference type="InterPro" id="IPR020846">
    <property type="entry name" value="MFS_dom"/>
</dbReference>
<name>A0ABR3VYI9_9PEZI</name>
<dbReference type="InterPro" id="IPR050360">
    <property type="entry name" value="MFS_Sugar_Transporters"/>
</dbReference>
<dbReference type="PROSITE" id="PS00217">
    <property type="entry name" value="SUGAR_TRANSPORT_2"/>
    <property type="match status" value="1"/>
</dbReference>
<keyword evidence="10" id="KW-1185">Reference proteome</keyword>
<dbReference type="EMBL" id="JAZHXJ010000915">
    <property type="protein sequence ID" value="KAL1848539.1"/>
    <property type="molecule type" value="Genomic_DNA"/>
</dbReference>
<evidence type="ECO:0000256" key="4">
    <source>
        <dbReference type="ARBA" id="ARBA00022989"/>
    </source>
</evidence>
<dbReference type="PANTHER" id="PTHR48022">
    <property type="entry name" value="PLASTIDIC GLUCOSE TRANSPORTER 4"/>
    <property type="match status" value="1"/>
</dbReference>
<evidence type="ECO:0000256" key="1">
    <source>
        <dbReference type="ARBA" id="ARBA00004141"/>
    </source>
</evidence>
<feature type="domain" description="Major facilitator superfamily (MFS) profile" evidence="8">
    <location>
        <begin position="21"/>
        <end position="470"/>
    </location>
</feature>
<feature type="transmembrane region" description="Helical" evidence="7">
    <location>
        <begin position="412"/>
        <end position="436"/>
    </location>
</feature>
<dbReference type="InterPro" id="IPR005828">
    <property type="entry name" value="MFS_sugar_transport-like"/>
</dbReference>
<evidence type="ECO:0000256" key="3">
    <source>
        <dbReference type="ARBA" id="ARBA00022692"/>
    </source>
</evidence>
<accession>A0ABR3VYI9</accession>
<feature type="transmembrane region" description="Helical" evidence="7">
    <location>
        <begin position="317"/>
        <end position="336"/>
    </location>
</feature>
<feature type="transmembrane region" description="Helical" evidence="7">
    <location>
        <begin position="189"/>
        <end position="210"/>
    </location>
</feature>
<dbReference type="Pfam" id="PF00083">
    <property type="entry name" value="Sugar_tr"/>
    <property type="match status" value="1"/>
</dbReference>
<feature type="compositionally biased region" description="Acidic residues" evidence="6">
    <location>
        <begin position="576"/>
        <end position="585"/>
    </location>
</feature>
<dbReference type="InterPro" id="IPR005829">
    <property type="entry name" value="Sugar_transporter_CS"/>
</dbReference>
<comment type="similarity">
    <text evidence="2">Belongs to the major facilitator superfamily. Sugar transporter (TC 2.A.1.1) family.</text>
</comment>
<dbReference type="InterPro" id="IPR036259">
    <property type="entry name" value="MFS_trans_sf"/>
</dbReference>
<feature type="transmembrane region" description="Helical" evidence="7">
    <location>
        <begin position="279"/>
        <end position="305"/>
    </location>
</feature>
<dbReference type="Gene3D" id="1.20.1250.20">
    <property type="entry name" value="MFS general substrate transporter like domains"/>
    <property type="match status" value="1"/>
</dbReference>
<feature type="transmembrane region" description="Helical" evidence="7">
    <location>
        <begin position="99"/>
        <end position="117"/>
    </location>
</feature>
<proteinExistence type="inferred from homology"/>
<evidence type="ECO:0000259" key="8">
    <source>
        <dbReference type="PROSITE" id="PS50850"/>
    </source>
</evidence>
<dbReference type="Proteomes" id="UP001586593">
    <property type="component" value="Unassembled WGS sequence"/>
</dbReference>
<keyword evidence="5 7" id="KW-0472">Membrane</keyword>
<dbReference type="SUPFAM" id="SSF103473">
    <property type="entry name" value="MFS general substrate transporter"/>
    <property type="match status" value="1"/>
</dbReference>
<gene>
    <name evidence="9" type="ORF">VTK73DRAFT_10098</name>
</gene>
<organism evidence="9 10">
    <name type="scientific">Phialemonium thermophilum</name>
    <dbReference type="NCBI Taxonomy" id="223376"/>
    <lineage>
        <taxon>Eukaryota</taxon>
        <taxon>Fungi</taxon>
        <taxon>Dikarya</taxon>
        <taxon>Ascomycota</taxon>
        <taxon>Pezizomycotina</taxon>
        <taxon>Sordariomycetes</taxon>
        <taxon>Sordariomycetidae</taxon>
        <taxon>Cephalothecales</taxon>
        <taxon>Cephalothecaceae</taxon>
        <taxon>Phialemonium</taxon>
    </lineage>
</organism>
<evidence type="ECO:0000313" key="10">
    <source>
        <dbReference type="Proteomes" id="UP001586593"/>
    </source>
</evidence>
<feature type="region of interest" description="Disordered" evidence="6">
    <location>
        <begin position="563"/>
        <end position="603"/>
    </location>
</feature>
<feature type="transmembrane region" description="Helical" evidence="7">
    <location>
        <begin position="68"/>
        <end position="92"/>
    </location>
</feature>
<evidence type="ECO:0000256" key="7">
    <source>
        <dbReference type="SAM" id="Phobius"/>
    </source>
</evidence>
<feature type="transmembrane region" description="Helical" evidence="7">
    <location>
        <begin position="345"/>
        <end position="366"/>
    </location>
</feature>
<feature type="transmembrane region" description="Helical" evidence="7">
    <location>
        <begin position="448"/>
        <end position="466"/>
    </location>
</feature>
<evidence type="ECO:0000256" key="6">
    <source>
        <dbReference type="SAM" id="MobiDB-lite"/>
    </source>
</evidence>
<feature type="transmembrane region" description="Helical" evidence="7">
    <location>
        <begin position="157"/>
        <end position="177"/>
    </location>
</feature>